<evidence type="ECO:0000313" key="3">
    <source>
        <dbReference type="Proteomes" id="UP001154061"/>
    </source>
</evidence>
<organism evidence="2 3">
    <name type="scientific">Natrinema salsiterrestre</name>
    <dbReference type="NCBI Taxonomy" id="2950540"/>
    <lineage>
        <taxon>Archaea</taxon>
        <taxon>Methanobacteriati</taxon>
        <taxon>Methanobacteriota</taxon>
        <taxon>Stenosarchaea group</taxon>
        <taxon>Halobacteria</taxon>
        <taxon>Halobacteriales</taxon>
        <taxon>Natrialbaceae</taxon>
        <taxon>Natrinema</taxon>
    </lineage>
</organism>
<keyword evidence="1" id="KW-0472">Membrane</keyword>
<comment type="caution">
    <text evidence="2">The sequence shown here is derived from an EMBL/GenBank/DDBJ whole genome shotgun (WGS) entry which is preliminary data.</text>
</comment>
<protein>
    <submittedName>
        <fullName evidence="2">Uncharacterized protein</fullName>
    </submittedName>
</protein>
<proteinExistence type="predicted"/>
<gene>
    <name evidence="2" type="ORF">NDI89_12305</name>
</gene>
<dbReference type="Proteomes" id="UP001154061">
    <property type="component" value="Unassembled WGS sequence"/>
</dbReference>
<keyword evidence="1" id="KW-0812">Transmembrane</keyword>
<sequence>MVSHTRDRAQLILIGAITLAFIILGIVVVFNGALYTETLSSGGTTQSASNADVVEYEVEQGVSCMLTGVEDDLTGSLTSAPIEENVTEFSQAYQNTTAKSTPTAVNVSLDTTNIISASDIDSVTVIITYDSNSLSYEQEKTIEPEDCPTE</sequence>
<accession>A0A9Q4KYJ4</accession>
<reference evidence="2" key="1">
    <citation type="submission" date="2022-06" db="EMBL/GenBank/DDBJ databases">
        <title>Natrinema sp. a new haloarchaeum isolate from saline soil.</title>
        <authorList>
            <person name="Strakova D."/>
            <person name="Galisteo C."/>
            <person name="Sanchez-Porro C."/>
            <person name="Ventosa A."/>
        </authorList>
    </citation>
    <scope>NUCLEOTIDE SEQUENCE</scope>
    <source>
        <strain evidence="2">S1CR25-10</strain>
    </source>
</reference>
<dbReference type="RefSeq" id="WP_277521915.1">
    <property type="nucleotide sequence ID" value="NZ_JAMQOT010000004.1"/>
</dbReference>
<evidence type="ECO:0000313" key="2">
    <source>
        <dbReference type="EMBL" id="MDF9746365.1"/>
    </source>
</evidence>
<keyword evidence="3" id="KW-1185">Reference proteome</keyword>
<dbReference type="EMBL" id="JAMQOT010000004">
    <property type="protein sequence ID" value="MDF9746365.1"/>
    <property type="molecule type" value="Genomic_DNA"/>
</dbReference>
<evidence type="ECO:0000256" key="1">
    <source>
        <dbReference type="SAM" id="Phobius"/>
    </source>
</evidence>
<name>A0A9Q4KYJ4_9EURY</name>
<keyword evidence="1" id="KW-1133">Transmembrane helix</keyword>
<feature type="transmembrane region" description="Helical" evidence="1">
    <location>
        <begin position="12"/>
        <end position="35"/>
    </location>
</feature>
<dbReference type="AlphaFoldDB" id="A0A9Q4KYJ4"/>